<keyword evidence="2" id="KW-0812">Transmembrane</keyword>
<keyword evidence="5" id="KW-1185">Reference proteome</keyword>
<feature type="region of interest" description="Disordered" evidence="1">
    <location>
        <begin position="1"/>
        <end position="26"/>
    </location>
</feature>
<sequence>MDNQKINSKARRRSLSTKQHVNTSSEPEYTGITTQQALIYFAIILACFVVVYPKMIHPMLKYALGFQEPPPTESKKSDLPPQLLNRGKPPPGAGPGMRSQPYGRSEGVNTETSKGGSGGGGVMAMVLPLYAGGIFIYLIYTGTKAYKNHGTKKVTKDPHEEVYNLITERLAHLDLEKILSGEDNDGAAEINKLGVCA</sequence>
<dbReference type="Proteomes" id="UP000593567">
    <property type="component" value="Unassembled WGS sequence"/>
</dbReference>
<keyword evidence="2" id="KW-1133">Transmembrane helix</keyword>
<feature type="region of interest" description="Disordered" evidence="1">
    <location>
        <begin position="69"/>
        <end position="118"/>
    </location>
</feature>
<feature type="transmembrane region" description="Helical" evidence="2">
    <location>
        <begin position="37"/>
        <end position="56"/>
    </location>
</feature>
<reference evidence="4" key="1">
    <citation type="submission" date="2020-06" db="EMBL/GenBank/DDBJ databases">
        <title>Draft genome of Bugula neritina, a colonial animal packing powerful symbionts and potential medicines.</title>
        <authorList>
            <person name="Rayko M."/>
        </authorList>
    </citation>
    <scope>NUCLEOTIDE SEQUENCE [LARGE SCALE GENOMIC DNA]</scope>
    <source>
        <strain evidence="4">Kwan_BN1</strain>
    </source>
</reference>
<dbReference type="AlphaFoldDB" id="A0A7J7JIG3"/>
<dbReference type="EMBL" id="VXIV02002462">
    <property type="protein sequence ID" value="KAF6025414.1"/>
    <property type="molecule type" value="Genomic_DNA"/>
</dbReference>
<feature type="transmembrane region" description="Helical" evidence="2">
    <location>
        <begin position="122"/>
        <end position="140"/>
    </location>
</feature>
<comment type="caution">
    <text evidence="4">The sequence shown here is derived from an EMBL/GenBank/DDBJ whole genome shotgun (WGS) entry which is preliminary data.</text>
</comment>
<feature type="compositionally biased region" description="Polar residues" evidence="1">
    <location>
        <begin position="16"/>
        <end position="26"/>
    </location>
</feature>
<evidence type="ECO:0000256" key="1">
    <source>
        <dbReference type="SAM" id="MobiDB-lite"/>
    </source>
</evidence>
<name>A0A7J7JIG3_BUGNE</name>
<dbReference type="OrthoDB" id="10070774at2759"/>
<accession>A0A7J7JIG3</accession>
<protein>
    <recommendedName>
        <fullName evidence="3">Resistance to inhibitors of cholinesterase protein 3 N-terminal domain-containing protein</fullName>
    </recommendedName>
</protein>
<proteinExistence type="predicted"/>
<dbReference type="Pfam" id="PF15361">
    <property type="entry name" value="RIC3"/>
    <property type="match status" value="1"/>
</dbReference>
<evidence type="ECO:0000259" key="3">
    <source>
        <dbReference type="Pfam" id="PF15361"/>
    </source>
</evidence>
<organism evidence="4 5">
    <name type="scientific">Bugula neritina</name>
    <name type="common">Brown bryozoan</name>
    <name type="synonym">Sertularia neritina</name>
    <dbReference type="NCBI Taxonomy" id="10212"/>
    <lineage>
        <taxon>Eukaryota</taxon>
        <taxon>Metazoa</taxon>
        <taxon>Spiralia</taxon>
        <taxon>Lophotrochozoa</taxon>
        <taxon>Bryozoa</taxon>
        <taxon>Gymnolaemata</taxon>
        <taxon>Cheilostomatida</taxon>
        <taxon>Flustrina</taxon>
        <taxon>Buguloidea</taxon>
        <taxon>Bugulidae</taxon>
        <taxon>Bugula</taxon>
    </lineage>
</organism>
<evidence type="ECO:0000313" key="5">
    <source>
        <dbReference type="Proteomes" id="UP000593567"/>
    </source>
</evidence>
<evidence type="ECO:0000313" key="4">
    <source>
        <dbReference type="EMBL" id="KAF6025414.1"/>
    </source>
</evidence>
<feature type="domain" description="Resistance to inhibitors of cholinesterase protein 3 N-terminal" evidence="3">
    <location>
        <begin position="45"/>
        <end position="152"/>
    </location>
</feature>
<gene>
    <name evidence="4" type="ORF">EB796_016273</name>
</gene>
<evidence type="ECO:0000256" key="2">
    <source>
        <dbReference type="SAM" id="Phobius"/>
    </source>
</evidence>
<keyword evidence="2" id="KW-0472">Membrane</keyword>
<dbReference type="InterPro" id="IPR032763">
    <property type="entry name" value="RIC3_N"/>
</dbReference>